<protein>
    <submittedName>
        <fullName evidence="1">Uncharacterized protein</fullName>
    </submittedName>
</protein>
<evidence type="ECO:0000313" key="1">
    <source>
        <dbReference type="EMBL" id="GBB89363.1"/>
    </source>
</evidence>
<reference evidence="1 2" key="1">
    <citation type="submission" date="2017-11" db="EMBL/GenBank/DDBJ databases">
        <title>The genome of Rhizophagus clarus HR1 reveals common genetic basis of auxotrophy among arbuscular mycorrhizal fungi.</title>
        <authorList>
            <person name="Kobayashi Y."/>
        </authorList>
    </citation>
    <scope>NUCLEOTIDE SEQUENCE [LARGE SCALE GENOMIC DNA]</scope>
    <source>
        <strain evidence="1 2">HR1</strain>
    </source>
</reference>
<name>A0A2Z6QGQ6_9GLOM</name>
<proteinExistence type="predicted"/>
<dbReference type="Proteomes" id="UP000247702">
    <property type="component" value="Unassembled WGS sequence"/>
</dbReference>
<organism evidence="1 2">
    <name type="scientific">Rhizophagus clarus</name>
    <dbReference type="NCBI Taxonomy" id="94130"/>
    <lineage>
        <taxon>Eukaryota</taxon>
        <taxon>Fungi</taxon>
        <taxon>Fungi incertae sedis</taxon>
        <taxon>Mucoromycota</taxon>
        <taxon>Glomeromycotina</taxon>
        <taxon>Glomeromycetes</taxon>
        <taxon>Glomerales</taxon>
        <taxon>Glomeraceae</taxon>
        <taxon>Rhizophagus</taxon>
    </lineage>
</organism>
<evidence type="ECO:0000313" key="2">
    <source>
        <dbReference type="Proteomes" id="UP000247702"/>
    </source>
</evidence>
<dbReference type="AlphaFoldDB" id="A0A2Z6QGQ6"/>
<comment type="caution">
    <text evidence="1">The sequence shown here is derived from an EMBL/GenBank/DDBJ whole genome shotgun (WGS) entry which is preliminary data.</text>
</comment>
<sequence length="192" mass="22343">MKNLNCTCSKCSLYISTDEINNVRVRGRFIKESICNKHKDLDSKGLVISIKLTSKEKKSYNVKTLNQEKSWVKDVYGKSASLILLENYKIQYSRKCIPFNPLDPTFLSSSNSPQSIQAESSTSSDSFYNKNKEEQINYLYNIIQYLQEEVISLKRRFEQMEKGPMVVNVEDEIPIERPNKRPKSIKNKRLNK</sequence>
<gene>
    <name evidence="1" type="ORF">RclHR1_16000005</name>
</gene>
<accession>A0A2Z6QGQ6</accession>
<dbReference type="EMBL" id="BEXD01000670">
    <property type="protein sequence ID" value="GBB89363.1"/>
    <property type="molecule type" value="Genomic_DNA"/>
</dbReference>
<keyword evidence="2" id="KW-1185">Reference proteome</keyword>